<reference evidence="7 8" key="1">
    <citation type="submission" date="2016-11" db="EMBL/GenBank/DDBJ databases">
        <authorList>
            <person name="Jaros S."/>
            <person name="Januszkiewicz K."/>
            <person name="Wedrychowicz H."/>
        </authorList>
    </citation>
    <scope>NUCLEOTIDE SEQUENCE [LARGE SCALE GENOMIC DNA]</scope>
    <source>
        <strain evidence="7 8">DSM 16112</strain>
    </source>
</reference>
<proteinExistence type="inferred from homology"/>
<evidence type="ECO:0000259" key="6">
    <source>
        <dbReference type="Pfam" id="PF02350"/>
    </source>
</evidence>
<name>A0A1M4T5I1_9BURK</name>
<evidence type="ECO:0000256" key="1">
    <source>
        <dbReference type="ARBA" id="ARBA00023235"/>
    </source>
</evidence>
<evidence type="ECO:0000313" key="8">
    <source>
        <dbReference type="Proteomes" id="UP000184327"/>
    </source>
</evidence>
<dbReference type="STRING" id="1122156.SAMN02745117_00232"/>
<keyword evidence="8" id="KW-1185">Reference proteome</keyword>
<dbReference type="RefSeq" id="WP_073353693.1">
    <property type="nucleotide sequence ID" value="NZ_FQUZ01000002.1"/>
</dbReference>
<dbReference type="PANTHER" id="PTHR43174">
    <property type="entry name" value="UDP-N-ACETYLGLUCOSAMINE 2-EPIMERASE"/>
    <property type="match status" value="1"/>
</dbReference>
<evidence type="ECO:0000256" key="3">
    <source>
        <dbReference type="ARBA" id="ARBA00038209"/>
    </source>
</evidence>
<protein>
    <recommendedName>
        <fullName evidence="4">UDP-N-acetylglucosamine 2-epimerase (non-hydrolyzing)</fullName>
        <ecNumber evidence="4">5.1.3.14</ecNumber>
    </recommendedName>
</protein>
<dbReference type="Pfam" id="PF02350">
    <property type="entry name" value="Epimerase_2"/>
    <property type="match status" value="1"/>
</dbReference>
<evidence type="ECO:0000256" key="4">
    <source>
        <dbReference type="ARBA" id="ARBA00038858"/>
    </source>
</evidence>
<dbReference type="CDD" id="cd03786">
    <property type="entry name" value="GTB_UDP-GlcNAc_2-Epimerase"/>
    <property type="match status" value="1"/>
</dbReference>
<accession>A0A1M4T5I1</accession>
<gene>
    <name evidence="7" type="ORF">SAMN02745117_00232</name>
</gene>
<dbReference type="Gene3D" id="3.40.50.2000">
    <property type="entry name" value="Glycogen Phosphorylase B"/>
    <property type="match status" value="2"/>
</dbReference>
<organism evidence="7 8">
    <name type="scientific">Lampropedia hyalina DSM 16112</name>
    <dbReference type="NCBI Taxonomy" id="1122156"/>
    <lineage>
        <taxon>Bacteria</taxon>
        <taxon>Pseudomonadati</taxon>
        <taxon>Pseudomonadota</taxon>
        <taxon>Betaproteobacteria</taxon>
        <taxon>Burkholderiales</taxon>
        <taxon>Comamonadaceae</taxon>
        <taxon>Lampropedia</taxon>
    </lineage>
</organism>
<dbReference type="SUPFAM" id="SSF53756">
    <property type="entry name" value="UDP-Glycosyltransferase/glycogen phosphorylase"/>
    <property type="match status" value="1"/>
</dbReference>
<dbReference type="EMBL" id="FQUZ01000002">
    <property type="protein sequence ID" value="SHE39665.1"/>
    <property type="molecule type" value="Genomic_DNA"/>
</dbReference>
<dbReference type="InterPro" id="IPR029767">
    <property type="entry name" value="WecB-like"/>
</dbReference>
<evidence type="ECO:0000256" key="5">
    <source>
        <dbReference type="RuleBase" id="RU003513"/>
    </source>
</evidence>
<dbReference type="AlphaFoldDB" id="A0A1M4T5I1"/>
<feature type="domain" description="UDP-N-acetylglucosamine 2-epimerase" evidence="6">
    <location>
        <begin position="26"/>
        <end position="375"/>
    </location>
</feature>
<dbReference type="NCBIfam" id="TIGR00236">
    <property type="entry name" value="wecB"/>
    <property type="match status" value="1"/>
</dbReference>
<dbReference type="OrthoDB" id="9803238at2"/>
<dbReference type="Proteomes" id="UP000184327">
    <property type="component" value="Unassembled WGS sequence"/>
</dbReference>
<comment type="similarity">
    <text evidence="3 5">Belongs to the UDP-N-acetylglucosamine 2-epimerase family.</text>
</comment>
<dbReference type="InterPro" id="IPR003331">
    <property type="entry name" value="UDP_GlcNAc_Epimerase_2_dom"/>
</dbReference>
<keyword evidence="1 5" id="KW-0413">Isomerase</keyword>
<dbReference type="PANTHER" id="PTHR43174:SF2">
    <property type="entry name" value="UDP-N-ACETYLGLUCOSAMINE 2-EPIMERASE"/>
    <property type="match status" value="1"/>
</dbReference>
<evidence type="ECO:0000256" key="2">
    <source>
        <dbReference type="ARBA" id="ARBA00036080"/>
    </source>
</evidence>
<evidence type="ECO:0000313" key="7">
    <source>
        <dbReference type="EMBL" id="SHE39665.1"/>
    </source>
</evidence>
<dbReference type="EC" id="5.1.3.14" evidence="4"/>
<dbReference type="GO" id="GO:0008761">
    <property type="term" value="F:UDP-N-acetylglucosamine 2-epimerase activity"/>
    <property type="evidence" value="ECO:0007669"/>
    <property type="project" value="UniProtKB-EC"/>
</dbReference>
<comment type="catalytic activity">
    <reaction evidence="2">
        <text>UDP-N-acetyl-alpha-D-glucosamine = UDP-N-acetyl-alpha-D-mannosamine</text>
        <dbReference type="Rhea" id="RHEA:17213"/>
        <dbReference type="ChEBI" id="CHEBI:57705"/>
        <dbReference type="ChEBI" id="CHEBI:68623"/>
        <dbReference type="EC" id="5.1.3.14"/>
    </reaction>
</comment>
<sequence>MRPILISFVFGTRPELVKLAPLILAAQADARFAVEVVFTAQHDELVRDAIGFFGIHIDHRLDMMQEGQSLTQLLARGLQQIERVYADGRKRDVVVVQGDTTTVLAASLVAFAHKISLAHVEAGLRSFDLEHPFPEEGNRQLVSRLAHWHFAPTPLSARNLENEGVAGERILVTGNTVVDAVHWARQRLSQPGTESAQAVLSALGLPLTGQERLVLVTAHRRENFGEGIRHICDAVARLVQTHENLHVVWPVHLNPAVRDVVRQSLGDNARVHLLPPLNYPQLMAVLQSSHFALTDSGGIQEECPSFGKPVLILRTTTERPEVVQAGAGRLVGTDADLIVHEAGRLLDDAEHFARMAGAENPFGDGRASLRILERIATDVCTGVPPQALM</sequence>